<dbReference type="AlphaFoldDB" id="A0A0F8W8H8"/>
<keyword evidence="1" id="KW-0812">Transmembrane</keyword>
<sequence>MPTVDIVVMVAAVLGPLVGAWAGTYFGLKGAINGLVGRTERMDETLGQVRDYTRDASLALQDHVHEGRRTARQIDQLHTELMS</sequence>
<comment type="caution">
    <text evidence="2">The sequence shown here is derived from an EMBL/GenBank/DDBJ whole genome shotgun (WGS) entry which is preliminary data.</text>
</comment>
<protein>
    <submittedName>
        <fullName evidence="2">Uncharacterized protein</fullName>
    </submittedName>
</protein>
<proteinExistence type="predicted"/>
<feature type="transmembrane region" description="Helical" evidence="1">
    <location>
        <begin position="6"/>
        <end position="28"/>
    </location>
</feature>
<evidence type="ECO:0000313" key="2">
    <source>
        <dbReference type="EMBL" id="KKK53127.1"/>
    </source>
</evidence>
<keyword evidence="1" id="KW-0472">Membrane</keyword>
<reference evidence="2" key="1">
    <citation type="journal article" date="2015" name="Nature">
        <title>Complex archaea that bridge the gap between prokaryotes and eukaryotes.</title>
        <authorList>
            <person name="Spang A."/>
            <person name="Saw J.H."/>
            <person name="Jorgensen S.L."/>
            <person name="Zaremba-Niedzwiedzka K."/>
            <person name="Martijn J."/>
            <person name="Lind A.E."/>
            <person name="van Eijk R."/>
            <person name="Schleper C."/>
            <person name="Guy L."/>
            <person name="Ettema T.J."/>
        </authorList>
    </citation>
    <scope>NUCLEOTIDE SEQUENCE</scope>
</reference>
<dbReference type="EMBL" id="LAZR01066661">
    <property type="protein sequence ID" value="KKK53127.1"/>
    <property type="molecule type" value="Genomic_DNA"/>
</dbReference>
<accession>A0A0F8W8H8</accession>
<gene>
    <name evidence="2" type="ORF">LCGC14_3097890</name>
</gene>
<organism evidence="2">
    <name type="scientific">marine sediment metagenome</name>
    <dbReference type="NCBI Taxonomy" id="412755"/>
    <lineage>
        <taxon>unclassified sequences</taxon>
        <taxon>metagenomes</taxon>
        <taxon>ecological metagenomes</taxon>
    </lineage>
</organism>
<keyword evidence="1" id="KW-1133">Transmembrane helix</keyword>
<name>A0A0F8W8H8_9ZZZZ</name>
<evidence type="ECO:0000256" key="1">
    <source>
        <dbReference type="SAM" id="Phobius"/>
    </source>
</evidence>